<reference evidence="2 3" key="1">
    <citation type="submission" date="2024-11" db="EMBL/GenBank/DDBJ databases">
        <title>Adaptive evolution of stress response genes in parasites aligns with host niche diversity.</title>
        <authorList>
            <person name="Hahn C."/>
            <person name="Resl P."/>
        </authorList>
    </citation>
    <scope>NUCLEOTIDE SEQUENCE [LARGE SCALE GENOMIC DNA]</scope>
    <source>
        <strain evidence="2">EGGRZ-B1_66</strain>
        <tissue evidence="2">Body</tissue>
    </source>
</reference>
<dbReference type="PROSITE" id="PS50853">
    <property type="entry name" value="FN3"/>
    <property type="match status" value="1"/>
</dbReference>
<dbReference type="InterPro" id="IPR036116">
    <property type="entry name" value="FN3_sf"/>
</dbReference>
<dbReference type="EMBL" id="JBJKFK010007809">
    <property type="protein sequence ID" value="KAL3307275.1"/>
    <property type="molecule type" value="Genomic_DNA"/>
</dbReference>
<dbReference type="InterPro" id="IPR003961">
    <property type="entry name" value="FN3_dom"/>
</dbReference>
<dbReference type="CDD" id="cd00063">
    <property type="entry name" value="FN3"/>
    <property type="match status" value="1"/>
</dbReference>
<feature type="non-terminal residue" evidence="2">
    <location>
        <position position="145"/>
    </location>
</feature>
<comment type="caution">
    <text evidence="2">The sequence shown here is derived from an EMBL/GenBank/DDBJ whole genome shotgun (WGS) entry which is preliminary data.</text>
</comment>
<proteinExistence type="predicted"/>
<dbReference type="Pfam" id="PF00041">
    <property type="entry name" value="fn3"/>
    <property type="match status" value="1"/>
</dbReference>
<evidence type="ECO:0000259" key="1">
    <source>
        <dbReference type="PROSITE" id="PS50853"/>
    </source>
</evidence>
<organism evidence="2 3">
    <name type="scientific">Cichlidogyrus casuarinus</name>
    <dbReference type="NCBI Taxonomy" id="1844966"/>
    <lineage>
        <taxon>Eukaryota</taxon>
        <taxon>Metazoa</taxon>
        <taxon>Spiralia</taxon>
        <taxon>Lophotrochozoa</taxon>
        <taxon>Platyhelminthes</taxon>
        <taxon>Monogenea</taxon>
        <taxon>Monopisthocotylea</taxon>
        <taxon>Dactylogyridea</taxon>
        <taxon>Ancyrocephalidae</taxon>
        <taxon>Cichlidogyrus</taxon>
    </lineage>
</organism>
<dbReference type="SUPFAM" id="SSF49265">
    <property type="entry name" value="Fibronectin type III"/>
    <property type="match status" value="1"/>
</dbReference>
<dbReference type="Proteomes" id="UP001626550">
    <property type="component" value="Unassembled WGS sequence"/>
</dbReference>
<feature type="domain" description="Fibronectin type-III" evidence="1">
    <location>
        <begin position="28"/>
        <end position="125"/>
    </location>
</feature>
<dbReference type="AlphaFoldDB" id="A0ABD2PIP8"/>
<sequence length="145" mass="14753">MESTSGSAGSIASTSITTAALPKIVIPPPTSLAATSTTGSATTLIWVPPKPTSSLTITRYEVVYTGPDGTSQTATVATTIPLTTITGLKPCTIYSIAVKTVGTENNGTVIQSEFSTPVQVQTAVGKPAPVDSVTVTPMNAETIRI</sequence>
<gene>
    <name evidence="2" type="ORF">Ciccas_014215</name>
</gene>
<dbReference type="InterPro" id="IPR013783">
    <property type="entry name" value="Ig-like_fold"/>
</dbReference>
<dbReference type="Gene3D" id="2.60.40.10">
    <property type="entry name" value="Immunoglobulins"/>
    <property type="match status" value="1"/>
</dbReference>
<keyword evidence="3" id="KW-1185">Reference proteome</keyword>
<name>A0ABD2PIP8_9PLAT</name>
<evidence type="ECO:0000313" key="2">
    <source>
        <dbReference type="EMBL" id="KAL3307275.1"/>
    </source>
</evidence>
<evidence type="ECO:0000313" key="3">
    <source>
        <dbReference type="Proteomes" id="UP001626550"/>
    </source>
</evidence>
<protein>
    <recommendedName>
        <fullName evidence="1">Fibronectin type-III domain-containing protein</fullName>
    </recommendedName>
</protein>
<dbReference type="SMART" id="SM00060">
    <property type="entry name" value="FN3"/>
    <property type="match status" value="1"/>
</dbReference>
<accession>A0ABD2PIP8</accession>